<reference evidence="1 2" key="1">
    <citation type="submission" date="2015-05" db="EMBL/GenBank/DDBJ databases">
        <title>Evolution of Trichinella species and genotypes.</title>
        <authorList>
            <person name="Korhonen P.K."/>
            <person name="Edoardo P."/>
            <person name="Giuseppe L.R."/>
            <person name="Gasser R.B."/>
        </authorList>
    </citation>
    <scope>NUCLEOTIDE SEQUENCE [LARGE SCALE GENOMIC DNA]</scope>
    <source>
        <strain evidence="1">ISS10</strain>
    </source>
</reference>
<dbReference type="AlphaFoldDB" id="A0A0V1KY80"/>
<gene>
    <name evidence="1" type="ORF">T02_15154</name>
</gene>
<dbReference type="EMBL" id="JYDW01000198">
    <property type="protein sequence ID" value="KRZ52271.1"/>
    <property type="molecule type" value="Genomic_DNA"/>
</dbReference>
<accession>A0A0V1KY80</accession>
<organism evidence="1 2">
    <name type="scientific">Trichinella nativa</name>
    <dbReference type="NCBI Taxonomy" id="6335"/>
    <lineage>
        <taxon>Eukaryota</taxon>
        <taxon>Metazoa</taxon>
        <taxon>Ecdysozoa</taxon>
        <taxon>Nematoda</taxon>
        <taxon>Enoplea</taxon>
        <taxon>Dorylaimia</taxon>
        <taxon>Trichinellida</taxon>
        <taxon>Trichinellidae</taxon>
        <taxon>Trichinella</taxon>
    </lineage>
</organism>
<dbReference type="Proteomes" id="UP000054721">
    <property type="component" value="Unassembled WGS sequence"/>
</dbReference>
<evidence type="ECO:0000313" key="2">
    <source>
        <dbReference type="Proteomes" id="UP000054721"/>
    </source>
</evidence>
<name>A0A0V1KY80_9BILA</name>
<comment type="caution">
    <text evidence="1">The sequence shown here is derived from an EMBL/GenBank/DDBJ whole genome shotgun (WGS) entry which is preliminary data.</text>
</comment>
<protein>
    <submittedName>
        <fullName evidence="1">Uncharacterized protein</fullName>
    </submittedName>
</protein>
<dbReference type="OrthoDB" id="5935281at2759"/>
<sequence>MNGRRAAKKLIVVNPNTISKCSARVTMHMNRQMYTFCGGRCSSFTYNGPATGLLRAGAKRDDLFPLRGRETSLLRRESDGQARPLLRGFLQPSRTVPPELVPTEGVQGAAAADLVSRIARLPWMQLRTMLLSLQQARREERSHQLEPWEAQSLDRSDAGLGEAESHLLGPVQGLHHHICHGAIRCFRGIVENV</sequence>
<evidence type="ECO:0000313" key="1">
    <source>
        <dbReference type="EMBL" id="KRZ52271.1"/>
    </source>
</evidence>
<keyword evidence="2" id="KW-1185">Reference proteome</keyword>
<proteinExistence type="predicted"/>